<proteinExistence type="predicted"/>
<evidence type="ECO:0000256" key="1">
    <source>
        <dbReference type="SAM" id="MobiDB-lite"/>
    </source>
</evidence>
<organism evidence="2">
    <name type="scientific">uncultured Nocardioides sp</name>
    <dbReference type="NCBI Taxonomy" id="198441"/>
    <lineage>
        <taxon>Bacteria</taxon>
        <taxon>Bacillati</taxon>
        <taxon>Actinomycetota</taxon>
        <taxon>Actinomycetes</taxon>
        <taxon>Propionibacteriales</taxon>
        <taxon>Nocardioidaceae</taxon>
        <taxon>Nocardioides</taxon>
        <taxon>environmental samples</taxon>
    </lineage>
</organism>
<name>A0A6J4P2I7_9ACTN</name>
<feature type="region of interest" description="Disordered" evidence="1">
    <location>
        <begin position="1"/>
        <end position="223"/>
    </location>
</feature>
<feature type="compositionally biased region" description="Basic residues" evidence="1">
    <location>
        <begin position="168"/>
        <end position="185"/>
    </location>
</feature>
<feature type="compositionally biased region" description="Basic residues" evidence="1">
    <location>
        <begin position="30"/>
        <end position="44"/>
    </location>
</feature>
<feature type="compositionally biased region" description="Basic residues" evidence="1">
    <location>
        <begin position="93"/>
        <end position="105"/>
    </location>
</feature>
<dbReference type="AlphaFoldDB" id="A0A6J4P2I7"/>
<feature type="compositionally biased region" description="Basic and acidic residues" evidence="1">
    <location>
        <begin position="205"/>
        <end position="215"/>
    </location>
</feature>
<feature type="compositionally biased region" description="Basic and acidic residues" evidence="1">
    <location>
        <begin position="60"/>
        <end position="74"/>
    </location>
</feature>
<reference evidence="2" key="1">
    <citation type="submission" date="2020-02" db="EMBL/GenBank/DDBJ databases">
        <authorList>
            <person name="Meier V. D."/>
        </authorList>
    </citation>
    <scope>NUCLEOTIDE SEQUENCE</scope>
    <source>
        <strain evidence="2">AVDCRST_MAG60</strain>
    </source>
</reference>
<feature type="compositionally biased region" description="Low complexity" evidence="1">
    <location>
        <begin position="189"/>
        <end position="203"/>
    </location>
</feature>
<evidence type="ECO:0000313" key="2">
    <source>
        <dbReference type="EMBL" id="CAA9400802.1"/>
    </source>
</evidence>
<accession>A0A6J4P2I7</accession>
<dbReference type="EMBL" id="CADCUN010000222">
    <property type="protein sequence ID" value="CAA9400802.1"/>
    <property type="molecule type" value="Genomic_DNA"/>
</dbReference>
<feature type="non-terminal residue" evidence="2">
    <location>
        <position position="1"/>
    </location>
</feature>
<feature type="compositionally biased region" description="Basic and acidic residues" evidence="1">
    <location>
        <begin position="83"/>
        <end position="92"/>
    </location>
</feature>
<feature type="non-terminal residue" evidence="2">
    <location>
        <position position="223"/>
    </location>
</feature>
<protein>
    <submittedName>
        <fullName evidence="2">Two-component transcriptional response regulator, LuxR family</fullName>
    </submittedName>
</protein>
<gene>
    <name evidence="2" type="ORF">AVDCRST_MAG60-2100</name>
</gene>
<sequence>DPLLCPARPGAGGRRRPLGAIGARPDAGRTGRRRAGRRGLRRRRGVEGRPAGTPGRRAHGHPDARHERAGRHQGDAAAPPRAVGDRDDDVQRRRLRRGGGGRGRGRLPGQGHARAGDRERRPPGRRRRGHAVAVGDPRGARADATGSSPGPVDARRGEAGDPDPTRAGGRHLRRSRTEQRRHRRGALPLGAHRQGARLAALRQARIHEPGPDRDGRPRRRARL</sequence>